<dbReference type="Proteomes" id="UP000094336">
    <property type="component" value="Unassembled WGS sequence"/>
</dbReference>
<reference evidence="8" key="1">
    <citation type="submission" date="2016-05" db="EMBL/GenBank/DDBJ databases">
        <title>Comparative genomics of biotechnologically important yeasts.</title>
        <authorList>
            <consortium name="DOE Joint Genome Institute"/>
            <person name="Riley R."/>
            <person name="Haridas S."/>
            <person name="Wolfe K.H."/>
            <person name="Lopes M.R."/>
            <person name="Hittinger C.T."/>
            <person name="Goker M."/>
            <person name="Salamov A."/>
            <person name="Wisecaver J."/>
            <person name="Long T.M."/>
            <person name="Aerts A.L."/>
            <person name="Barry K."/>
            <person name="Choi C."/>
            <person name="Clum A."/>
            <person name="Coughlan A.Y."/>
            <person name="Deshpande S."/>
            <person name="Douglass A.P."/>
            <person name="Hanson S.J."/>
            <person name="Klenk H.-P."/>
            <person name="Labutti K."/>
            <person name="Lapidus A."/>
            <person name="Lindquist E."/>
            <person name="Lipzen A."/>
            <person name="Meier-Kolthoff J.P."/>
            <person name="Ohm R.A."/>
            <person name="Otillar R.P."/>
            <person name="Pangilinan J."/>
            <person name="Peng Y."/>
            <person name="Rokas A."/>
            <person name="Rosa C.A."/>
            <person name="Scheuner C."/>
            <person name="Sibirny A.A."/>
            <person name="Slot J.C."/>
            <person name="Stielow J.B."/>
            <person name="Sun H."/>
            <person name="Kurtzman C.P."/>
            <person name="Blackwell M."/>
            <person name="Grigoriev I.V."/>
            <person name="Jeffries T.W."/>
        </authorList>
    </citation>
    <scope>NUCLEOTIDE SEQUENCE [LARGE SCALE GENOMIC DNA]</scope>
    <source>
        <strain evidence="8">NRRL Y-12698</strain>
    </source>
</reference>
<dbReference type="EMBL" id="KV454430">
    <property type="protein sequence ID" value="ODQ80336.1"/>
    <property type="molecule type" value="Genomic_DNA"/>
</dbReference>
<evidence type="ECO:0000256" key="1">
    <source>
        <dbReference type="ARBA" id="ARBA00022574"/>
    </source>
</evidence>
<name>A0A1E3QRK0_9ASCO</name>
<dbReference type="STRING" id="984486.A0A1E3QRK0"/>
<gene>
    <name evidence="7" type="ORF">BABINDRAFT_166674</name>
</gene>
<dbReference type="GO" id="GO:0006325">
    <property type="term" value="P:chromatin organization"/>
    <property type="evidence" value="ECO:0007669"/>
    <property type="project" value="UniProtKB-KW"/>
</dbReference>
<dbReference type="SMART" id="SM00320">
    <property type="entry name" value="WD40"/>
    <property type="match status" value="3"/>
</dbReference>
<proteinExistence type="inferred from homology"/>
<dbReference type="Gene3D" id="2.130.10.10">
    <property type="entry name" value="YVTN repeat-like/Quinoprotein amine dehydrogenase"/>
    <property type="match status" value="2"/>
</dbReference>
<dbReference type="OrthoDB" id="7668193at2759"/>
<dbReference type="PANTHER" id="PTHR19854:SF1">
    <property type="entry name" value="GUANINE NUCLEOTIDE-BINDING PROTEIN SUBUNIT BETA-LIKE PROTEIN 1"/>
    <property type="match status" value="1"/>
</dbReference>
<protein>
    <recommendedName>
        <fullName evidence="6">ASTRA-associated protein 1</fullName>
    </recommendedName>
</protein>
<accession>A0A1E3QRK0</accession>
<evidence type="ECO:0000256" key="6">
    <source>
        <dbReference type="ARBA" id="ARBA00040563"/>
    </source>
</evidence>
<evidence type="ECO:0000256" key="5">
    <source>
        <dbReference type="ARBA" id="ARBA00037931"/>
    </source>
</evidence>
<evidence type="ECO:0000313" key="8">
    <source>
        <dbReference type="Proteomes" id="UP000094336"/>
    </source>
</evidence>
<comment type="similarity">
    <text evidence="5">Belongs to the WD repeat ASA1 family.</text>
</comment>
<dbReference type="PANTHER" id="PTHR19854">
    <property type="entry name" value="TRANSDUCIN BETA-LIKE 3"/>
    <property type="match status" value="1"/>
</dbReference>
<dbReference type="InterPro" id="IPR036322">
    <property type="entry name" value="WD40_repeat_dom_sf"/>
</dbReference>
<keyword evidence="3" id="KW-0156">Chromatin regulator</keyword>
<keyword evidence="2" id="KW-0677">Repeat</keyword>
<evidence type="ECO:0000256" key="4">
    <source>
        <dbReference type="ARBA" id="ARBA00037338"/>
    </source>
</evidence>
<evidence type="ECO:0000256" key="2">
    <source>
        <dbReference type="ARBA" id="ARBA00022737"/>
    </source>
</evidence>
<organism evidence="7 8">
    <name type="scientific">Babjeviella inositovora NRRL Y-12698</name>
    <dbReference type="NCBI Taxonomy" id="984486"/>
    <lineage>
        <taxon>Eukaryota</taxon>
        <taxon>Fungi</taxon>
        <taxon>Dikarya</taxon>
        <taxon>Ascomycota</taxon>
        <taxon>Saccharomycotina</taxon>
        <taxon>Pichiomycetes</taxon>
        <taxon>Serinales incertae sedis</taxon>
        <taxon>Babjeviella</taxon>
    </lineage>
</organism>
<dbReference type="InterPro" id="IPR001680">
    <property type="entry name" value="WD40_rpt"/>
</dbReference>
<keyword evidence="8" id="KW-1185">Reference proteome</keyword>
<dbReference type="RefSeq" id="XP_018985664.1">
    <property type="nucleotide sequence ID" value="XM_019130447.1"/>
</dbReference>
<dbReference type="AlphaFoldDB" id="A0A1E3QRK0"/>
<keyword evidence="1" id="KW-0853">WD repeat</keyword>
<evidence type="ECO:0000256" key="3">
    <source>
        <dbReference type="ARBA" id="ARBA00022853"/>
    </source>
</evidence>
<sequence length="453" mass="50036">MPRKLRCLCTRATQPMEVSFEKLATLRGHNSDITTSLYFHVPNPNGRLTPTLVTGDSTGWLVWWDLAIRRPIGVWRAHDKTIITIKQLGVGLSELGEVAISGDSYGILVTHGKDGEVRLWSLLTKAAGMNEQPSYDFVKLSKTFPPEPDSPAIKDSALSVASRPYYISIPVNTLNFCNVDVAGGLLVTPSTVDSDKFDVYRLPSELNRFNRLVRLADPFQLLQANPKSFNVSIPSNSERGNFGSLMRIIVNESLLFVGFESGHVMGIHIPVLSGNQSANETEMHVVHLSDYHVPNPVISMRCENGNLISGSAGRTIEVVEVAKMTVSPNEAFRFKTSKRGANDLSLRDDGLLAVTGWDGCTRLYRRSGMDAKALEAGCFSKRNPLVTATHHTQNSDNKPAPQNVKARTVALTATRSRKSDVVPVRRRFRAEKTPEYMCIGYEDGTVEVYYPKG</sequence>
<dbReference type="InterPro" id="IPR015943">
    <property type="entry name" value="WD40/YVTN_repeat-like_dom_sf"/>
</dbReference>
<evidence type="ECO:0000313" key="7">
    <source>
        <dbReference type="EMBL" id="ODQ80336.1"/>
    </source>
</evidence>
<comment type="function">
    <text evidence="4">Component of the ASTRA complex involved in chromatin remodeling.</text>
</comment>
<dbReference type="SUPFAM" id="SSF50978">
    <property type="entry name" value="WD40 repeat-like"/>
    <property type="match status" value="1"/>
</dbReference>
<dbReference type="GeneID" id="30148300"/>